<reference evidence="1 2" key="1">
    <citation type="submission" date="2016-01" db="EMBL/GenBank/DDBJ databases">
        <title>Genome sequencing of Roseivirga echinicomitans KMM 6058.</title>
        <authorList>
            <person name="Selvaratnam C."/>
            <person name="Thevarajoo S."/>
            <person name="Goh K.M."/>
            <person name="Ee R."/>
            <person name="Chan K.-G."/>
            <person name="Chong C.S."/>
        </authorList>
    </citation>
    <scope>NUCLEOTIDE SEQUENCE [LARGE SCALE GENOMIC DNA]</scope>
    <source>
        <strain evidence="1 2">KMM 6058</strain>
    </source>
</reference>
<accession>A0A150X9Y0</accession>
<dbReference type="EMBL" id="LRDB01000045">
    <property type="protein sequence ID" value="KYG75480.1"/>
    <property type="molecule type" value="Genomic_DNA"/>
</dbReference>
<organism evidence="1 2">
    <name type="scientific">Roseivirga echinicomitans</name>
    <dbReference type="NCBI Taxonomy" id="296218"/>
    <lineage>
        <taxon>Bacteria</taxon>
        <taxon>Pseudomonadati</taxon>
        <taxon>Bacteroidota</taxon>
        <taxon>Cytophagia</taxon>
        <taxon>Cytophagales</taxon>
        <taxon>Roseivirgaceae</taxon>
        <taxon>Roseivirga</taxon>
    </lineage>
</organism>
<dbReference type="InterPro" id="IPR008323">
    <property type="entry name" value="UCP033563"/>
</dbReference>
<dbReference type="Pfam" id="PF06245">
    <property type="entry name" value="DUF1015"/>
    <property type="match status" value="1"/>
</dbReference>
<dbReference type="AlphaFoldDB" id="A0A150X9Y0"/>
<dbReference type="PIRSF" id="PIRSF033563">
    <property type="entry name" value="UCP033563"/>
    <property type="match status" value="1"/>
</dbReference>
<evidence type="ECO:0000313" key="1">
    <source>
        <dbReference type="EMBL" id="KYG75480.1"/>
    </source>
</evidence>
<dbReference type="RefSeq" id="WP_068416905.1">
    <property type="nucleotide sequence ID" value="NZ_LRDB01000045.1"/>
</dbReference>
<evidence type="ECO:0008006" key="3">
    <source>
        <dbReference type="Google" id="ProtNLM"/>
    </source>
</evidence>
<comment type="caution">
    <text evidence="1">The sequence shown here is derived from an EMBL/GenBank/DDBJ whole genome shotgun (WGS) entry which is preliminary data.</text>
</comment>
<dbReference type="OrthoDB" id="9781616at2"/>
<keyword evidence="2" id="KW-1185">Reference proteome</keyword>
<gene>
    <name evidence="1" type="ORF">AWN68_08015</name>
</gene>
<proteinExistence type="predicted"/>
<evidence type="ECO:0000313" key="2">
    <source>
        <dbReference type="Proteomes" id="UP000075615"/>
    </source>
</evidence>
<sequence>MARIKPFRAWRYNRELSTKIDELASPLFDVVSKKQREALYSNPYNSIHISVPRDIETQKRTVEEWKAEGIIQQDQIPGIYVYYQHFTLPGSRRTYTRKGFVCFIEATDWNSVNSDVLRHENTMPHSVNDRIEILAQSQMHVSPTHGLYFDPEFSLEQYMDESMKNPIYDREDYQGVRDVMSVIHDFEVIKKFVDKLKDQQVILADGHHRYEGSLFYKQRMEAQNPNHTGNEAYNFHLMYLTNAEADDLRILPTHRLLSGLKDFNKEELLKKLSEDFIIKPLDNPNDVNEIILGKKWAFGLLFGKEAVKVRLKPEKATELTWNFPQVVKDLDLTVMHYFIIEKALGILGKEQRSSAHISFERNFSNCLERTMSGEVDFAIITQDISMEDVKNVCHSGYTLPQKSTYFYPKVISGYLFGSIKEDEFTLPFDIGF</sequence>
<name>A0A150X9Y0_9BACT</name>
<dbReference type="PANTHER" id="PTHR36454">
    <property type="entry name" value="LMO2823 PROTEIN"/>
    <property type="match status" value="1"/>
</dbReference>
<dbReference type="PANTHER" id="PTHR36454:SF1">
    <property type="entry name" value="DUF1015 DOMAIN-CONTAINING PROTEIN"/>
    <property type="match status" value="1"/>
</dbReference>
<protein>
    <recommendedName>
        <fullName evidence="3">DUF1015 domain-containing protein</fullName>
    </recommendedName>
</protein>
<dbReference type="STRING" id="296218.AWN68_08015"/>
<dbReference type="Proteomes" id="UP000075615">
    <property type="component" value="Unassembled WGS sequence"/>
</dbReference>